<dbReference type="STRING" id="687842.ASU31_23670"/>
<dbReference type="EMBL" id="LMZQ01000038">
    <property type="protein sequence ID" value="KRT13621.1"/>
    <property type="molecule type" value="Genomic_DNA"/>
</dbReference>
<proteinExistence type="inferred from homology"/>
<reference evidence="3 4" key="1">
    <citation type="submission" date="2015-11" db="EMBL/GenBank/DDBJ databases">
        <title>Sequence of Pedobacter ginsenosidimutans.</title>
        <authorList>
            <person name="Carson E."/>
            <person name="Keyser V."/>
            <person name="Newman J."/>
            <person name="Miller J."/>
        </authorList>
    </citation>
    <scope>NUCLEOTIDE SEQUENCE [LARGE SCALE GENOMIC DNA]</scope>
    <source>
        <strain evidence="3 4">KACC 14530</strain>
    </source>
</reference>
<dbReference type="AlphaFoldDB" id="A0A0T5VK86"/>
<dbReference type="Pfam" id="PF08327">
    <property type="entry name" value="AHSA1"/>
    <property type="match status" value="1"/>
</dbReference>
<accession>A0A0T5VK86</accession>
<keyword evidence="4" id="KW-1185">Reference proteome</keyword>
<dbReference type="OrthoDB" id="287565at2"/>
<evidence type="ECO:0000256" key="1">
    <source>
        <dbReference type="ARBA" id="ARBA00006817"/>
    </source>
</evidence>
<name>A0A0T5VK86_9SPHI</name>
<dbReference type="RefSeq" id="WP_057934717.1">
    <property type="nucleotide sequence ID" value="NZ_LMZQ01000038.1"/>
</dbReference>
<gene>
    <name evidence="3" type="ORF">ASU31_23670</name>
</gene>
<evidence type="ECO:0000313" key="4">
    <source>
        <dbReference type="Proteomes" id="UP000051950"/>
    </source>
</evidence>
<evidence type="ECO:0000313" key="3">
    <source>
        <dbReference type="EMBL" id="KRT13621.1"/>
    </source>
</evidence>
<organism evidence="3 4">
    <name type="scientific">Pedobacter ginsenosidimutans</name>
    <dbReference type="NCBI Taxonomy" id="687842"/>
    <lineage>
        <taxon>Bacteria</taxon>
        <taxon>Pseudomonadati</taxon>
        <taxon>Bacteroidota</taxon>
        <taxon>Sphingobacteriia</taxon>
        <taxon>Sphingobacteriales</taxon>
        <taxon>Sphingobacteriaceae</taxon>
        <taxon>Pedobacter</taxon>
    </lineage>
</organism>
<comment type="caution">
    <text evidence="3">The sequence shown here is derived from an EMBL/GenBank/DDBJ whole genome shotgun (WGS) entry which is preliminary data.</text>
</comment>
<dbReference type="InterPro" id="IPR023393">
    <property type="entry name" value="START-like_dom_sf"/>
</dbReference>
<dbReference type="SUPFAM" id="SSF55961">
    <property type="entry name" value="Bet v1-like"/>
    <property type="match status" value="1"/>
</dbReference>
<protein>
    <submittedName>
        <fullName evidence="3">ATPase</fullName>
    </submittedName>
</protein>
<sequence>MEKQDFTATILVDQSPNEVFNAITNVSGWWSEAIEGDTDIINAESVYHYRDIHYCKMKLVEMIPDQKIVWLILDNYFKFTTDKSEWIGTKLVFDITKKGEQTAVTFTHEGLVPQYECYEICREAWTNYIKESLYKLITTGKGEPNPKENDGFNTELAKKWKLEA</sequence>
<dbReference type="Gene3D" id="3.30.530.20">
    <property type="match status" value="1"/>
</dbReference>
<dbReference type="Proteomes" id="UP000051950">
    <property type="component" value="Unassembled WGS sequence"/>
</dbReference>
<dbReference type="InterPro" id="IPR013538">
    <property type="entry name" value="ASHA1/2-like_C"/>
</dbReference>
<dbReference type="CDD" id="cd07814">
    <property type="entry name" value="SRPBCC_CalC_Aha1-like"/>
    <property type="match status" value="1"/>
</dbReference>
<feature type="domain" description="Activator of Hsp90 ATPase homologue 1/2-like C-terminal" evidence="2">
    <location>
        <begin position="15"/>
        <end position="136"/>
    </location>
</feature>
<comment type="similarity">
    <text evidence="1">Belongs to the AHA1 family.</text>
</comment>
<evidence type="ECO:0000259" key="2">
    <source>
        <dbReference type="Pfam" id="PF08327"/>
    </source>
</evidence>